<dbReference type="EMBL" id="FNVA01000003">
    <property type="protein sequence ID" value="SEG15295.1"/>
    <property type="molecule type" value="Genomic_DNA"/>
</dbReference>
<keyword evidence="5" id="KW-1185">Reference proteome</keyword>
<dbReference type="AlphaFoldDB" id="A0A1H5XUU3"/>
<dbReference type="OrthoDB" id="119432at2"/>
<evidence type="ECO:0000256" key="1">
    <source>
        <dbReference type="ARBA" id="ARBA00008635"/>
    </source>
</evidence>
<dbReference type="Gene3D" id="1.20.120.450">
    <property type="entry name" value="dinb family like domain"/>
    <property type="match status" value="1"/>
</dbReference>
<reference evidence="4 5" key="1">
    <citation type="submission" date="2016-10" db="EMBL/GenBank/DDBJ databases">
        <authorList>
            <person name="de Groot N.N."/>
        </authorList>
    </citation>
    <scope>NUCLEOTIDE SEQUENCE [LARGE SCALE GENOMIC DNA]</scope>
    <source>
        <strain evidence="4 5">DSM 22489</strain>
    </source>
</reference>
<organism evidence="4 5">
    <name type="scientific">Bryocella elongata</name>
    <dbReference type="NCBI Taxonomy" id="863522"/>
    <lineage>
        <taxon>Bacteria</taxon>
        <taxon>Pseudomonadati</taxon>
        <taxon>Acidobacteriota</taxon>
        <taxon>Terriglobia</taxon>
        <taxon>Terriglobales</taxon>
        <taxon>Acidobacteriaceae</taxon>
        <taxon>Bryocella</taxon>
    </lineage>
</organism>
<dbReference type="SUPFAM" id="SSF109854">
    <property type="entry name" value="DinB/YfiT-like putative metalloenzymes"/>
    <property type="match status" value="1"/>
</dbReference>
<comment type="similarity">
    <text evidence="1">Belongs to the DinB family.</text>
</comment>
<evidence type="ECO:0000256" key="3">
    <source>
        <dbReference type="PIRSR" id="PIRSR607837-1"/>
    </source>
</evidence>
<gene>
    <name evidence="4" type="ORF">SAMN05421819_1977</name>
</gene>
<evidence type="ECO:0000313" key="4">
    <source>
        <dbReference type="EMBL" id="SEG15295.1"/>
    </source>
</evidence>
<evidence type="ECO:0000256" key="2">
    <source>
        <dbReference type="ARBA" id="ARBA00022723"/>
    </source>
</evidence>
<dbReference type="GO" id="GO:0046872">
    <property type="term" value="F:metal ion binding"/>
    <property type="evidence" value="ECO:0007669"/>
    <property type="project" value="UniProtKB-KW"/>
</dbReference>
<dbReference type="InterPro" id="IPR007837">
    <property type="entry name" value="DinB"/>
</dbReference>
<dbReference type="InterPro" id="IPR034660">
    <property type="entry name" value="DinB/YfiT-like"/>
</dbReference>
<protein>
    <submittedName>
        <fullName evidence="4">Uncharacterized damage-inducible protein DinB (Forms a four-helix bundle)</fullName>
    </submittedName>
</protein>
<proteinExistence type="inferred from homology"/>
<keyword evidence="2 3" id="KW-0479">Metal-binding</keyword>
<dbReference type="Proteomes" id="UP000236728">
    <property type="component" value="Unassembled WGS sequence"/>
</dbReference>
<evidence type="ECO:0000313" key="5">
    <source>
        <dbReference type="Proteomes" id="UP000236728"/>
    </source>
</evidence>
<feature type="binding site" evidence="3">
    <location>
        <position position="138"/>
    </location>
    <ligand>
        <name>a divalent metal cation</name>
        <dbReference type="ChEBI" id="CHEBI:60240"/>
    </ligand>
</feature>
<dbReference type="RefSeq" id="WP_103933278.1">
    <property type="nucleotide sequence ID" value="NZ_FNVA01000003.1"/>
</dbReference>
<accession>A0A1H5XUU3</accession>
<sequence length="160" mass="18084">MTTETATVNLVTAEAFLQNWQAHRRLTRKVIAAFPEDQLFTFTLGGMRSFGQMALEMIGMAVPVAAGVGTGKWGGFEYGKPGTKADLLALWDEQTPLLDEAFRAIPPDRFWLVTKAFDQWEMPGMVMLQYSVDNEIHHRGQGYVYLRALGIEPPVFWERD</sequence>
<name>A0A1H5XUU3_9BACT</name>
<dbReference type="Pfam" id="PF05163">
    <property type="entry name" value="DinB"/>
    <property type="match status" value="1"/>
</dbReference>